<comment type="caution">
    <text evidence="2">The sequence shown here is derived from an EMBL/GenBank/DDBJ whole genome shotgun (WGS) entry which is preliminary data.</text>
</comment>
<keyword evidence="3" id="KW-1185">Reference proteome</keyword>
<evidence type="ECO:0000313" key="3">
    <source>
        <dbReference type="Proteomes" id="UP001281410"/>
    </source>
</evidence>
<accession>A0AAE0E8I0</accession>
<dbReference type="Proteomes" id="UP001281410">
    <property type="component" value="Unassembled WGS sequence"/>
</dbReference>
<evidence type="ECO:0000313" key="2">
    <source>
        <dbReference type="EMBL" id="KAK3218814.1"/>
    </source>
</evidence>
<gene>
    <name evidence="2" type="ORF">Dsin_012784</name>
</gene>
<sequence length="66" mass="6816">MGLGQTYPDVQSTSTSSSSADNGLGYEAQCMKPSAILGYGKRIKSHRLTTTVSPYSCSSSSSSSSS</sequence>
<organism evidence="2 3">
    <name type="scientific">Dipteronia sinensis</name>
    <dbReference type="NCBI Taxonomy" id="43782"/>
    <lineage>
        <taxon>Eukaryota</taxon>
        <taxon>Viridiplantae</taxon>
        <taxon>Streptophyta</taxon>
        <taxon>Embryophyta</taxon>
        <taxon>Tracheophyta</taxon>
        <taxon>Spermatophyta</taxon>
        <taxon>Magnoliopsida</taxon>
        <taxon>eudicotyledons</taxon>
        <taxon>Gunneridae</taxon>
        <taxon>Pentapetalae</taxon>
        <taxon>rosids</taxon>
        <taxon>malvids</taxon>
        <taxon>Sapindales</taxon>
        <taxon>Sapindaceae</taxon>
        <taxon>Hippocastanoideae</taxon>
        <taxon>Acereae</taxon>
        <taxon>Dipteronia</taxon>
    </lineage>
</organism>
<protein>
    <submittedName>
        <fullName evidence="2">Uncharacterized protein</fullName>
    </submittedName>
</protein>
<proteinExistence type="predicted"/>
<reference evidence="2" key="1">
    <citation type="journal article" date="2023" name="Plant J.">
        <title>Genome sequences and population genomics provide insights into the demographic history, inbreeding, and mutation load of two 'living fossil' tree species of Dipteronia.</title>
        <authorList>
            <person name="Feng Y."/>
            <person name="Comes H.P."/>
            <person name="Chen J."/>
            <person name="Zhu S."/>
            <person name="Lu R."/>
            <person name="Zhang X."/>
            <person name="Li P."/>
            <person name="Qiu J."/>
            <person name="Olsen K.M."/>
            <person name="Qiu Y."/>
        </authorList>
    </citation>
    <scope>NUCLEOTIDE SEQUENCE</scope>
    <source>
        <strain evidence="2">NBL</strain>
    </source>
</reference>
<evidence type="ECO:0000256" key="1">
    <source>
        <dbReference type="SAM" id="MobiDB-lite"/>
    </source>
</evidence>
<dbReference type="EMBL" id="JANJYJ010000004">
    <property type="protein sequence ID" value="KAK3218814.1"/>
    <property type="molecule type" value="Genomic_DNA"/>
</dbReference>
<dbReference type="AlphaFoldDB" id="A0AAE0E8I0"/>
<feature type="region of interest" description="Disordered" evidence="1">
    <location>
        <begin position="1"/>
        <end position="24"/>
    </location>
</feature>
<name>A0AAE0E8I0_9ROSI</name>